<keyword evidence="2" id="KW-0964">Secreted</keyword>
<proteinExistence type="predicted"/>
<feature type="non-terminal residue" evidence="6">
    <location>
        <position position="59"/>
    </location>
</feature>
<feature type="signal peptide" evidence="5">
    <location>
        <begin position="1"/>
        <end position="22"/>
    </location>
</feature>
<evidence type="ECO:0000256" key="2">
    <source>
        <dbReference type="ARBA" id="ARBA00022525"/>
    </source>
</evidence>
<evidence type="ECO:0000313" key="6">
    <source>
        <dbReference type="EMBL" id="EKM31232.1"/>
    </source>
</evidence>
<comment type="subcellular location">
    <subcellularLocation>
        <location evidence="1">Secreted</location>
    </subcellularLocation>
</comment>
<name>A0A454CXV8_VIBHA</name>
<dbReference type="AlphaFoldDB" id="A0A454CXV8"/>
<feature type="chain" id="PRO_5019513662" evidence="5">
    <location>
        <begin position="23"/>
        <end position="59"/>
    </location>
</feature>
<dbReference type="Pfam" id="PF08180">
    <property type="entry name" value="BAGE"/>
    <property type="match status" value="1"/>
</dbReference>
<comment type="caution">
    <text evidence="6">The sequence shown here is derived from an EMBL/GenBank/DDBJ whole genome shotgun (WGS) entry which is preliminary data.</text>
</comment>
<dbReference type="InterPro" id="IPR012530">
    <property type="entry name" value="BAGE-like"/>
</dbReference>
<evidence type="ECO:0000256" key="5">
    <source>
        <dbReference type="SAM" id="SignalP"/>
    </source>
</evidence>
<evidence type="ECO:0000256" key="1">
    <source>
        <dbReference type="ARBA" id="ARBA00004613"/>
    </source>
</evidence>
<feature type="region of interest" description="Disordered" evidence="4">
    <location>
        <begin position="40"/>
        <end position="59"/>
    </location>
</feature>
<organism evidence="6 7">
    <name type="scientific">Vibrio harveyi</name>
    <name type="common">Beneckea harveyi</name>
    <dbReference type="NCBI Taxonomy" id="669"/>
    <lineage>
        <taxon>Bacteria</taxon>
        <taxon>Pseudomonadati</taxon>
        <taxon>Pseudomonadota</taxon>
        <taxon>Gammaproteobacteria</taxon>
        <taxon>Vibrionales</taxon>
        <taxon>Vibrionaceae</taxon>
        <taxon>Vibrio</taxon>
    </lineage>
</organism>
<dbReference type="EMBL" id="AJSR01001278">
    <property type="protein sequence ID" value="EKM31232.1"/>
    <property type="molecule type" value="Genomic_DNA"/>
</dbReference>
<evidence type="ECO:0000256" key="3">
    <source>
        <dbReference type="ARBA" id="ARBA00022729"/>
    </source>
</evidence>
<evidence type="ECO:0000313" key="7">
    <source>
        <dbReference type="Proteomes" id="UP000008367"/>
    </source>
</evidence>
<accession>A0A454CXV8</accession>
<keyword evidence="3 5" id="KW-0732">Signal</keyword>
<gene>
    <name evidence="6" type="ORF">VCHENC02_3108</name>
</gene>
<protein>
    <submittedName>
        <fullName evidence="6">B melanoma antigen family protein</fullName>
    </submittedName>
</protein>
<evidence type="ECO:0000256" key="4">
    <source>
        <dbReference type="SAM" id="MobiDB-lite"/>
    </source>
</evidence>
<reference evidence="6 7" key="1">
    <citation type="submission" date="2012-10" db="EMBL/GenBank/DDBJ databases">
        <title>Genome sequence of Vibrio Cholerae HENC-02.</title>
        <authorList>
            <person name="Eppinger M."/>
            <person name="Hasan N.A."/>
            <person name="Sengamalay N."/>
            <person name="Hine E."/>
            <person name="Su Q."/>
            <person name="Daugherty S.C."/>
            <person name="Young S."/>
            <person name="Sadzewicz L."/>
            <person name="Tallon L."/>
            <person name="Cebula T.A."/>
            <person name="Ravel J."/>
            <person name="Colwell R.R."/>
        </authorList>
    </citation>
    <scope>NUCLEOTIDE SEQUENCE [LARGE SCALE GENOMIC DNA]</scope>
    <source>
        <strain evidence="6 7">HENC-02</strain>
    </source>
</reference>
<sequence>MNCRSKVTLIAASFWLAASAQALEAKLNKDDLPVLAPEVQHETASKRVTSRFTRSHYKH</sequence>
<dbReference type="Proteomes" id="UP000008367">
    <property type="component" value="Unassembled WGS sequence"/>
</dbReference>
<dbReference type="GO" id="GO:0005576">
    <property type="term" value="C:extracellular region"/>
    <property type="evidence" value="ECO:0007669"/>
    <property type="project" value="UniProtKB-SubCell"/>
</dbReference>